<accession>F4RW63</accession>
<gene>
    <name evidence="1" type="ORF">MELLADRAFT_109348</name>
</gene>
<dbReference type="EMBL" id="GL883125">
    <property type="protein sequence ID" value="EGG03225.1"/>
    <property type="molecule type" value="Genomic_DNA"/>
</dbReference>
<dbReference type="Gene3D" id="3.80.10.10">
    <property type="entry name" value="Ribonuclease Inhibitor"/>
    <property type="match status" value="1"/>
</dbReference>
<dbReference type="KEGG" id="mlr:MELLADRAFT_109348"/>
<dbReference type="GeneID" id="18923741"/>
<dbReference type="InParanoid" id="F4RW63"/>
<evidence type="ECO:0000313" key="1">
    <source>
        <dbReference type="EMBL" id="EGG03225.1"/>
    </source>
</evidence>
<dbReference type="AlphaFoldDB" id="F4RW63"/>
<dbReference type="Proteomes" id="UP000001072">
    <property type="component" value="Unassembled WGS sequence"/>
</dbReference>
<reference evidence="2" key="1">
    <citation type="journal article" date="2011" name="Proc. Natl. Acad. Sci. U.S.A.">
        <title>Obligate biotrophy features unraveled by the genomic analysis of rust fungi.</title>
        <authorList>
            <person name="Duplessis S."/>
            <person name="Cuomo C.A."/>
            <person name="Lin Y.-C."/>
            <person name="Aerts A."/>
            <person name="Tisserant E."/>
            <person name="Veneault-Fourrey C."/>
            <person name="Joly D.L."/>
            <person name="Hacquard S."/>
            <person name="Amselem J."/>
            <person name="Cantarel B.L."/>
            <person name="Chiu R."/>
            <person name="Coutinho P.M."/>
            <person name="Feau N."/>
            <person name="Field M."/>
            <person name="Frey P."/>
            <person name="Gelhaye E."/>
            <person name="Goldberg J."/>
            <person name="Grabherr M.G."/>
            <person name="Kodira C.D."/>
            <person name="Kohler A."/>
            <person name="Kuees U."/>
            <person name="Lindquist E.A."/>
            <person name="Lucas S.M."/>
            <person name="Mago R."/>
            <person name="Mauceli E."/>
            <person name="Morin E."/>
            <person name="Murat C."/>
            <person name="Pangilinan J.L."/>
            <person name="Park R."/>
            <person name="Pearson M."/>
            <person name="Quesneville H."/>
            <person name="Rouhier N."/>
            <person name="Sakthikumar S."/>
            <person name="Salamov A.A."/>
            <person name="Schmutz J."/>
            <person name="Selles B."/>
            <person name="Shapiro H."/>
            <person name="Tanguay P."/>
            <person name="Tuskan G.A."/>
            <person name="Henrissat B."/>
            <person name="Van de Peer Y."/>
            <person name="Rouze P."/>
            <person name="Ellis J.G."/>
            <person name="Dodds P.N."/>
            <person name="Schein J.E."/>
            <person name="Zhong S."/>
            <person name="Hamelin R.C."/>
            <person name="Grigoriev I.V."/>
            <person name="Szabo L.J."/>
            <person name="Martin F."/>
        </authorList>
    </citation>
    <scope>NUCLEOTIDE SEQUENCE [LARGE SCALE GENOMIC DNA]</scope>
    <source>
        <strain evidence="2">98AG31 / pathotype 3-4-7</strain>
    </source>
</reference>
<proteinExistence type="predicted"/>
<dbReference type="InterPro" id="IPR032675">
    <property type="entry name" value="LRR_dom_sf"/>
</dbReference>
<dbReference type="VEuPathDB" id="FungiDB:MELLADRAFT_109348"/>
<dbReference type="HOGENOM" id="CLU_032925_2_0_1"/>
<keyword evidence="2" id="KW-1185">Reference proteome</keyword>
<organism evidence="2">
    <name type="scientific">Melampsora larici-populina (strain 98AG31 / pathotype 3-4-7)</name>
    <name type="common">Poplar leaf rust fungus</name>
    <dbReference type="NCBI Taxonomy" id="747676"/>
    <lineage>
        <taxon>Eukaryota</taxon>
        <taxon>Fungi</taxon>
        <taxon>Dikarya</taxon>
        <taxon>Basidiomycota</taxon>
        <taxon>Pucciniomycotina</taxon>
        <taxon>Pucciniomycetes</taxon>
        <taxon>Pucciniales</taxon>
        <taxon>Melampsoraceae</taxon>
        <taxon>Melampsora</taxon>
    </lineage>
</organism>
<name>F4RW63_MELLP</name>
<dbReference type="RefSeq" id="XP_007413360.1">
    <property type="nucleotide sequence ID" value="XM_007413298.1"/>
</dbReference>
<protein>
    <submittedName>
        <fullName evidence="1">Uncharacterized protein</fullName>
    </submittedName>
</protein>
<evidence type="ECO:0000313" key="2">
    <source>
        <dbReference type="Proteomes" id="UP000001072"/>
    </source>
</evidence>
<sequence length="307" mass="35634">MNDLWNSKSAEFSIPGTSNPPTMDQLAKIIKLLGQSLRSLTITFRCAMQISPHLMEAIKTIDNLKSLSMRFNHWFSRYEYETHDLPSLSELFLSIPNLEHLSLNCVSLGHLDLKPPSLSKLRYFAFTYGGDLGGIHDIVQASKHTLKFIDFYTRIQPPVDLRLLLEPIKDTLEGIFPYFIEDQLDKSVTDLDFPNLRVIATQCLVDIYWLQEPMFKHIRTIVADLYETEHYWRDVLKEANVNAFEKLPNFKHFVFTTDEKSKYQEIYSELLEAFESRGIQCHLTDELTSVQILELDNTLNGPMEKNH</sequence>
<dbReference type="SUPFAM" id="SSF52047">
    <property type="entry name" value="RNI-like"/>
    <property type="match status" value="1"/>
</dbReference>